<evidence type="ECO:0000256" key="2">
    <source>
        <dbReference type="ARBA" id="ARBA00022980"/>
    </source>
</evidence>
<dbReference type="OrthoDB" id="361870at2759"/>
<feature type="non-terminal residue" evidence="5">
    <location>
        <position position="95"/>
    </location>
</feature>
<keyword evidence="3" id="KW-0687">Ribonucleoprotein</keyword>
<dbReference type="Gene3D" id="2.30.170.40">
    <property type="entry name" value="Ribosomal protein L28/L24"/>
    <property type="match status" value="1"/>
</dbReference>
<sequence>KSHFRRSLNGLFAGKVIQFGNNKPKSKHKTRRSWLPNIHVKYLRSNILNERFRLQVTTHAMRTIDKNGGLDAYLMNTRDKKIDSIAGVEIKRKIQ</sequence>
<reference evidence="6" key="1">
    <citation type="journal article" date="2018" name="Nat. Microbiol.">
        <title>Leveraging single-cell genomics to expand the fungal tree of life.</title>
        <authorList>
            <person name="Ahrendt S.R."/>
            <person name="Quandt C.A."/>
            <person name="Ciobanu D."/>
            <person name="Clum A."/>
            <person name="Salamov A."/>
            <person name="Andreopoulos B."/>
            <person name="Cheng J.F."/>
            <person name="Woyke T."/>
            <person name="Pelin A."/>
            <person name="Henrissat B."/>
            <person name="Reynolds N.K."/>
            <person name="Benny G.L."/>
            <person name="Smith M.E."/>
            <person name="James T.Y."/>
            <person name="Grigoriev I.V."/>
        </authorList>
    </citation>
    <scope>NUCLEOTIDE SEQUENCE [LARGE SCALE GENOMIC DNA]</scope>
</reference>
<proteinExistence type="inferred from homology"/>
<evidence type="ECO:0000313" key="6">
    <source>
        <dbReference type="Proteomes" id="UP000267251"/>
    </source>
</evidence>
<keyword evidence="6" id="KW-1185">Reference proteome</keyword>
<organism evidence="5 6">
    <name type="scientific">Piptocephalis cylindrospora</name>
    <dbReference type="NCBI Taxonomy" id="1907219"/>
    <lineage>
        <taxon>Eukaryota</taxon>
        <taxon>Fungi</taxon>
        <taxon>Fungi incertae sedis</taxon>
        <taxon>Zoopagomycota</taxon>
        <taxon>Zoopagomycotina</taxon>
        <taxon>Zoopagomycetes</taxon>
        <taxon>Zoopagales</taxon>
        <taxon>Piptocephalidaceae</taxon>
        <taxon>Piptocephalis</taxon>
    </lineage>
</organism>
<dbReference type="InterPro" id="IPR026569">
    <property type="entry name" value="Ribosomal_bL28"/>
</dbReference>
<evidence type="ECO:0000256" key="1">
    <source>
        <dbReference type="ARBA" id="ARBA00008760"/>
    </source>
</evidence>
<name>A0A4P9Y0E2_9FUNG</name>
<evidence type="ECO:0000256" key="3">
    <source>
        <dbReference type="ARBA" id="ARBA00023274"/>
    </source>
</evidence>
<dbReference type="AlphaFoldDB" id="A0A4P9Y0E2"/>
<keyword evidence="2" id="KW-0689">Ribosomal protein</keyword>
<dbReference type="Proteomes" id="UP000267251">
    <property type="component" value="Unassembled WGS sequence"/>
</dbReference>
<evidence type="ECO:0000313" key="5">
    <source>
        <dbReference type="EMBL" id="RKP12256.1"/>
    </source>
</evidence>
<evidence type="ECO:0000256" key="4">
    <source>
        <dbReference type="ARBA" id="ARBA00035269"/>
    </source>
</evidence>
<dbReference type="InterPro" id="IPR034704">
    <property type="entry name" value="Ribosomal_bL28/bL31-like_sf"/>
</dbReference>
<dbReference type="PANTHER" id="PTHR13528">
    <property type="entry name" value="39S RIBOSOMAL PROTEIN L28, MITOCHONDRIAL"/>
    <property type="match status" value="1"/>
</dbReference>
<dbReference type="SUPFAM" id="SSF143800">
    <property type="entry name" value="L28p-like"/>
    <property type="match status" value="1"/>
</dbReference>
<feature type="non-terminal residue" evidence="5">
    <location>
        <position position="1"/>
    </location>
</feature>
<gene>
    <name evidence="5" type="ORF">BJ684DRAFT_3713</name>
</gene>
<protein>
    <recommendedName>
        <fullName evidence="4">Large ribosomal subunit protein bL28m</fullName>
    </recommendedName>
</protein>
<accession>A0A4P9Y0E2</accession>
<dbReference type="Pfam" id="PF00830">
    <property type="entry name" value="Ribosomal_L28"/>
    <property type="match status" value="1"/>
</dbReference>
<dbReference type="GO" id="GO:0003735">
    <property type="term" value="F:structural constituent of ribosome"/>
    <property type="evidence" value="ECO:0007669"/>
    <property type="project" value="InterPro"/>
</dbReference>
<dbReference type="FunFam" id="2.30.170.40:FF:000003">
    <property type="entry name" value="54S ribosomal protein L24"/>
    <property type="match status" value="1"/>
</dbReference>
<dbReference type="InterPro" id="IPR037147">
    <property type="entry name" value="Ribosomal_bL28_sf"/>
</dbReference>
<comment type="similarity">
    <text evidence="1">Belongs to the bacterial ribosomal protein bL28 family.</text>
</comment>
<dbReference type="PANTHER" id="PTHR13528:SF2">
    <property type="entry name" value="LARGE RIBOSOMAL SUBUNIT PROTEIN BL28M"/>
    <property type="match status" value="1"/>
</dbReference>
<dbReference type="EMBL" id="KZ988409">
    <property type="protein sequence ID" value="RKP12256.1"/>
    <property type="molecule type" value="Genomic_DNA"/>
</dbReference>
<dbReference type="GO" id="GO:0005762">
    <property type="term" value="C:mitochondrial large ribosomal subunit"/>
    <property type="evidence" value="ECO:0007669"/>
    <property type="project" value="TreeGrafter"/>
</dbReference>